<evidence type="ECO:0000256" key="5">
    <source>
        <dbReference type="SAM" id="MobiDB-lite"/>
    </source>
</evidence>
<dbReference type="GO" id="GO:0016020">
    <property type="term" value="C:membrane"/>
    <property type="evidence" value="ECO:0007669"/>
    <property type="project" value="UniProtKB-SubCell"/>
</dbReference>
<dbReference type="PANTHER" id="PTHR23423">
    <property type="entry name" value="ORGANIC SOLUTE TRANSPORTER-RELATED"/>
    <property type="match status" value="1"/>
</dbReference>
<dbReference type="EMBL" id="AJWJ01000963">
    <property type="protein sequence ID" value="KAF2068487.1"/>
    <property type="molecule type" value="Genomic_DNA"/>
</dbReference>
<comment type="subcellular location">
    <subcellularLocation>
        <location evidence="1">Membrane</location>
        <topology evidence="1">Multi-pass membrane protein</topology>
    </subcellularLocation>
</comment>
<dbReference type="Pfam" id="PF03619">
    <property type="entry name" value="Solute_trans_a"/>
    <property type="match status" value="1"/>
</dbReference>
<feature type="transmembrane region" description="Helical" evidence="6">
    <location>
        <begin position="207"/>
        <end position="227"/>
    </location>
</feature>
<feature type="transmembrane region" description="Helical" evidence="6">
    <location>
        <begin position="41"/>
        <end position="68"/>
    </location>
</feature>
<keyword evidence="3 6" id="KW-1133">Transmembrane helix</keyword>
<dbReference type="SMART" id="SM01417">
    <property type="entry name" value="Solute_trans_a"/>
    <property type="match status" value="1"/>
</dbReference>
<feature type="compositionally biased region" description="Acidic residues" evidence="5">
    <location>
        <begin position="416"/>
        <end position="432"/>
    </location>
</feature>
<sequence>MIEDYFLKSDSFASTSPTATTTTDNTNNTHIGRSIIEGEPIFYSLFLIFGAFFTISCIIITGVLILCHFIHYNKPNHQKYIVRILLIAPIYAIDSWLSLYFKRDYWALFIDVARDCYEAYVLYNFFKLLTCYLGGEEAIYALLTRKDKQRLTFPLSCFSFYPKKNFYLICLQNIIQYAIIKPTLAIVAVILYKFRKYEDSNFSPSQGYLYITIINNISVLLALYFLVMFYEVFQVELNPHRPVLKFLVIKGVIFFTFWQSVLIYILIWFNILPSSKQYDSEKMGYFINDFLVCVEMFITAIAHAFAFSHYDYILPQYNDKLISSKHVGNSSGKSNGEVSLDGADLKNVSSSTASSKTSSFIQSFKSNFNRYSSNIKDGVGDTIGTDIVMDTIKSVKPLTIPKKKRSNKYQTFVDTGGDEEDFNNSSDDDDNDTQGQKFPNYFKIDMSHSNNNDENCNNNNGVNNNNNSTILTNSNLLSKSVIDANSYLIFDNSSNH</sequence>
<evidence type="ECO:0000256" key="6">
    <source>
        <dbReference type="SAM" id="Phobius"/>
    </source>
</evidence>
<evidence type="ECO:0000256" key="3">
    <source>
        <dbReference type="ARBA" id="ARBA00022989"/>
    </source>
</evidence>
<reference evidence="7" key="1">
    <citation type="submission" date="2020-01" db="EMBL/GenBank/DDBJ databases">
        <title>Development of genomics and gene disruption for Polysphondylium violaceum indicates a role for the polyketide synthase stlB in stalk morphogenesis.</title>
        <authorList>
            <person name="Narita B."/>
            <person name="Kawabe Y."/>
            <person name="Kin K."/>
            <person name="Saito T."/>
            <person name="Gibbs R."/>
            <person name="Kuspa A."/>
            <person name="Muzny D."/>
            <person name="Queller D."/>
            <person name="Richards S."/>
            <person name="Strassman J."/>
            <person name="Sucgang R."/>
            <person name="Worley K."/>
            <person name="Schaap P."/>
        </authorList>
    </citation>
    <scope>NUCLEOTIDE SEQUENCE</scope>
    <source>
        <strain evidence="7">QSvi11</strain>
    </source>
</reference>
<evidence type="ECO:0008006" key="9">
    <source>
        <dbReference type="Google" id="ProtNLM"/>
    </source>
</evidence>
<dbReference type="OrthoDB" id="5348404at2759"/>
<evidence type="ECO:0000256" key="2">
    <source>
        <dbReference type="ARBA" id="ARBA00022692"/>
    </source>
</evidence>
<accession>A0A8J4PJG4</accession>
<feature type="transmembrane region" description="Helical" evidence="6">
    <location>
        <begin position="290"/>
        <end position="310"/>
    </location>
</feature>
<feature type="transmembrane region" description="Helical" evidence="6">
    <location>
        <begin position="174"/>
        <end position="195"/>
    </location>
</feature>
<comment type="caution">
    <text evidence="7">The sequence shown here is derived from an EMBL/GenBank/DDBJ whole genome shotgun (WGS) entry which is preliminary data.</text>
</comment>
<evidence type="ECO:0000256" key="4">
    <source>
        <dbReference type="ARBA" id="ARBA00023136"/>
    </source>
</evidence>
<evidence type="ECO:0000256" key="1">
    <source>
        <dbReference type="ARBA" id="ARBA00004141"/>
    </source>
</evidence>
<feature type="transmembrane region" description="Helical" evidence="6">
    <location>
        <begin position="80"/>
        <end position="101"/>
    </location>
</feature>
<evidence type="ECO:0000313" key="8">
    <source>
        <dbReference type="Proteomes" id="UP000695562"/>
    </source>
</evidence>
<proteinExistence type="predicted"/>
<feature type="transmembrane region" description="Helical" evidence="6">
    <location>
        <begin position="247"/>
        <end position="269"/>
    </location>
</feature>
<dbReference type="InterPro" id="IPR005178">
    <property type="entry name" value="Ostalpha/TMEM184C"/>
</dbReference>
<gene>
    <name evidence="7" type="ORF">CYY_010187</name>
</gene>
<name>A0A8J4PJG4_9MYCE</name>
<keyword evidence="4 6" id="KW-0472">Membrane</keyword>
<protein>
    <recommendedName>
        <fullName evidence="9">Transmembrane protein</fullName>
    </recommendedName>
</protein>
<dbReference type="Proteomes" id="UP000695562">
    <property type="component" value="Unassembled WGS sequence"/>
</dbReference>
<organism evidence="7 8">
    <name type="scientific">Polysphondylium violaceum</name>
    <dbReference type="NCBI Taxonomy" id="133409"/>
    <lineage>
        <taxon>Eukaryota</taxon>
        <taxon>Amoebozoa</taxon>
        <taxon>Evosea</taxon>
        <taxon>Eumycetozoa</taxon>
        <taxon>Dictyostelia</taxon>
        <taxon>Dictyosteliales</taxon>
        <taxon>Dictyosteliaceae</taxon>
        <taxon>Polysphondylium</taxon>
    </lineage>
</organism>
<feature type="region of interest" description="Disordered" evidence="5">
    <location>
        <begin position="406"/>
        <end position="437"/>
    </location>
</feature>
<evidence type="ECO:0000313" key="7">
    <source>
        <dbReference type="EMBL" id="KAF2068487.1"/>
    </source>
</evidence>
<keyword evidence="2 6" id="KW-0812">Transmembrane</keyword>
<keyword evidence="8" id="KW-1185">Reference proteome</keyword>
<dbReference type="AlphaFoldDB" id="A0A8J4PJG4"/>